<dbReference type="PANTHER" id="PTHR43081:SF1">
    <property type="entry name" value="ADENYLATE CYCLASE, TERMINAL-DIFFERENTIATION SPECIFIC"/>
    <property type="match status" value="1"/>
</dbReference>
<evidence type="ECO:0000259" key="8">
    <source>
        <dbReference type="PROSITE" id="PS50125"/>
    </source>
</evidence>
<dbReference type="InterPro" id="IPR029787">
    <property type="entry name" value="Nucleotide_cyclase"/>
</dbReference>
<evidence type="ECO:0000256" key="4">
    <source>
        <dbReference type="ARBA" id="ARBA00022692"/>
    </source>
</evidence>
<evidence type="ECO:0000313" key="9">
    <source>
        <dbReference type="EMBL" id="AEJ19528.1"/>
    </source>
</evidence>
<dbReference type="PANTHER" id="PTHR43081">
    <property type="entry name" value="ADENYLATE CYCLASE, TERMINAL-DIFFERENTIATION SPECIFIC-RELATED"/>
    <property type="match status" value="1"/>
</dbReference>
<name>F8F3F2_GRAC1</name>
<organism evidence="9 10">
    <name type="scientific">Gracilinema caldarium (strain ATCC 51460 / DSM 7334 / H1)</name>
    <name type="common">Treponema caldarium</name>
    <dbReference type="NCBI Taxonomy" id="744872"/>
    <lineage>
        <taxon>Bacteria</taxon>
        <taxon>Pseudomonadati</taxon>
        <taxon>Spirochaetota</taxon>
        <taxon>Spirochaetia</taxon>
        <taxon>Spirochaetales</taxon>
        <taxon>Breznakiellaceae</taxon>
        <taxon>Gracilinema</taxon>
    </lineage>
</organism>
<feature type="domain" description="Guanylate cyclase" evidence="8">
    <location>
        <begin position="610"/>
        <end position="740"/>
    </location>
</feature>
<proteinExistence type="inferred from homology"/>
<dbReference type="SUPFAM" id="SSF55073">
    <property type="entry name" value="Nucleotide cyclase"/>
    <property type="match status" value="1"/>
</dbReference>
<evidence type="ECO:0000256" key="1">
    <source>
        <dbReference type="ARBA" id="ARBA00004196"/>
    </source>
</evidence>
<dbReference type="InterPro" id="IPR007890">
    <property type="entry name" value="CHASE2"/>
</dbReference>
<dbReference type="RefSeq" id="WP_013968838.1">
    <property type="nucleotide sequence ID" value="NC_015732.1"/>
</dbReference>
<dbReference type="AlphaFoldDB" id="F8F3F2"/>
<dbReference type="GO" id="GO:0006171">
    <property type="term" value="P:cAMP biosynthetic process"/>
    <property type="evidence" value="ECO:0007669"/>
    <property type="project" value="TreeGrafter"/>
</dbReference>
<dbReference type="Pfam" id="PF05226">
    <property type="entry name" value="CHASE2"/>
    <property type="match status" value="1"/>
</dbReference>
<sequence length="808" mass="90938">MARKRAKIFETKYFGFIIGLFVFLVIFLLDISTSIFTNLNTKATDLQFFLKGLTTATSVQEGVTVTEKNPKISDDIIIVGIDSRSLAKFGKWPFPRSIHASLIDSFTRIKDQGSRESSIFLDVFFIESDRKAAEDARLIASIEQAQTVFIETLLDVGISDYSSHEIMLKRQAVLFERFPGFKNVSGSWQEMRDFMSVQAPLIPYSKVVAGYGHANYVQDVDQIYRRQALITKLSTEIEQIPFKNLQIGFTVDQSQYERLVWYDTKGFVHNIITPITKETLARLEKELATSSPPVIIDTDGDGNPDEQYYLVRKIKDYFVPAITLSLACRYFGVDPSELTVEIGKHIIIHNPTVRDAKTGQRIPYSIPVGKDQFDKDGNLVKAAPRKVLSEIKIPINENGEMVINYMGYRSSTALDGYRTFPVRSYASYAERAPGPNPETWPKTKAVDNKILMVGPFADGIAQDEKPTPYGLMYGIEIHANALNTILMNNFLIPAPKWVEYIILLTFILIICFYTSRYSTLWGFVSVLIGLIILFLGISIIFERNNVVIDFPKPAIAMLLSFVAVVSYRAMTEERDKKMIRATFGKYVSPKVVDQILENPPELGGVDKELTVLFSDIRGFTTLSENMTPQELVNHLNVYLTAMTDLILEYGGTLDKYVGDEIMCFWGAPLPQEDHAILACKCALRQMEKLQELNEQWPEHKRINIGIGLNSGIMTVGNMGSPGRMNYTLMGDNVNLGARLEGTNKQYGTGIIISEFTYGLVKDHFIVRELDNIRVKGKNKPVLIYELIDSIDSLDPPALETGKGKKGRG</sequence>
<feature type="transmembrane region" description="Helical" evidence="7">
    <location>
        <begin position="497"/>
        <end position="513"/>
    </location>
</feature>
<dbReference type="HOGENOM" id="CLU_000445_85_1_12"/>
<comment type="similarity">
    <text evidence="2">Belongs to the adenylyl cyclase class-3 family.</text>
</comment>
<dbReference type="Pfam" id="PF00211">
    <property type="entry name" value="Guanylate_cyc"/>
    <property type="match status" value="1"/>
</dbReference>
<dbReference type="eggNOG" id="COG2114">
    <property type="taxonomic scope" value="Bacteria"/>
</dbReference>
<keyword evidence="10" id="KW-1185">Reference proteome</keyword>
<evidence type="ECO:0000313" key="10">
    <source>
        <dbReference type="Proteomes" id="UP000000503"/>
    </source>
</evidence>
<feature type="transmembrane region" description="Helical" evidence="7">
    <location>
        <begin position="553"/>
        <end position="570"/>
    </location>
</feature>
<keyword evidence="4 7" id="KW-0812">Transmembrane</keyword>
<gene>
    <name evidence="9" type="ordered locus">Spica_1382</name>
</gene>
<dbReference type="InterPro" id="IPR050697">
    <property type="entry name" value="Adenylyl/Guanylyl_Cyclase_3/4"/>
</dbReference>
<feature type="transmembrane region" description="Helical" evidence="7">
    <location>
        <begin position="12"/>
        <end position="29"/>
    </location>
</feature>
<evidence type="ECO:0000256" key="5">
    <source>
        <dbReference type="ARBA" id="ARBA00022989"/>
    </source>
</evidence>
<comment type="subcellular location">
    <subcellularLocation>
        <location evidence="1">Cell envelope</location>
    </subcellularLocation>
</comment>
<keyword evidence="3" id="KW-1003">Cell membrane</keyword>
<dbReference type="Proteomes" id="UP000000503">
    <property type="component" value="Chromosome"/>
</dbReference>
<dbReference type="KEGG" id="scd:Spica_1382"/>
<dbReference type="InterPro" id="IPR001054">
    <property type="entry name" value="A/G_cyclase"/>
</dbReference>
<feature type="transmembrane region" description="Helical" evidence="7">
    <location>
        <begin position="520"/>
        <end position="541"/>
    </location>
</feature>
<keyword evidence="6 7" id="KW-0472">Membrane</keyword>
<evidence type="ECO:0000256" key="7">
    <source>
        <dbReference type="SAM" id="Phobius"/>
    </source>
</evidence>
<dbReference type="PROSITE" id="PS50125">
    <property type="entry name" value="GUANYLATE_CYCLASE_2"/>
    <property type="match status" value="1"/>
</dbReference>
<accession>F8F3F2</accession>
<protein>
    <submittedName>
        <fullName evidence="9">Adenylate/guanylate cyclase with Chase sensor</fullName>
    </submittedName>
</protein>
<reference evidence="10" key="1">
    <citation type="journal article" date="2013" name="Stand. Genomic Sci.">
        <title>Genome sequence of the thermophilic fresh-water bacterium Spirochaeta caldaria type strain (H1(T)), reclassification of Spirochaeta caldaria, Spirochaeta stenostrepta, and Spirochaeta zuelzerae in the genus Treponema as Treponema caldaria comb. nov., Treponema stenostrepta comb. nov., and Treponema zuelzerae comb. nov., and emendation of the genus Treponema.</title>
        <authorList>
            <person name="Abt B."/>
            <person name="Goker M."/>
            <person name="Scheuner C."/>
            <person name="Han C."/>
            <person name="Lu M."/>
            <person name="Misra M."/>
            <person name="Lapidus A."/>
            <person name="Nolan M."/>
            <person name="Lucas S."/>
            <person name="Hammon N."/>
            <person name="Deshpande S."/>
            <person name="Cheng J.F."/>
            <person name="Tapia R."/>
            <person name="Goodwin L.A."/>
            <person name="Pitluck S."/>
            <person name="Liolios K."/>
            <person name="Pagani I."/>
            <person name="Ivanova N."/>
            <person name="Mavromatis K."/>
            <person name="Mikhailova N."/>
            <person name="Huntemann M."/>
            <person name="Pati A."/>
            <person name="Chen A."/>
            <person name="Palaniappan K."/>
            <person name="Land M."/>
            <person name="Hauser L."/>
            <person name="Jeffries C.D."/>
            <person name="Rohde M."/>
            <person name="Spring S."/>
            <person name="Gronow S."/>
            <person name="Detter J.C."/>
            <person name="Bristow J."/>
            <person name="Eisen J.A."/>
            <person name="Markowitz V."/>
            <person name="Hugenholtz P."/>
            <person name="Kyrpides N.C."/>
            <person name="Woyke T."/>
            <person name="Klenk H.P."/>
        </authorList>
    </citation>
    <scope>NUCLEOTIDE SEQUENCE</scope>
    <source>
        <strain evidence="10">ATCC 51460 / DSM 7334 / H1</strain>
    </source>
</reference>
<dbReference type="OrthoDB" id="9806704at2"/>
<evidence type="ECO:0000256" key="2">
    <source>
        <dbReference type="ARBA" id="ARBA00005381"/>
    </source>
</evidence>
<dbReference type="GO" id="GO:0035556">
    <property type="term" value="P:intracellular signal transduction"/>
    <property type="evidence" value="ECO:0007669"/>
    <property type="project" value="InterPro"/>
</dbReference>
<dbReference type="FunFam" id="3.30.70.1230:FF:000016">
    <property type="entry name" value="Adenylate/guanylate cyclase domain-containing protein"/>
    <property type="match status" value="1"/>
</dbReference>
<dbReference type="CDD" id="cd07302">
    <property type="entry name" value="CHD"/>
    <property type="match status" value="1"/>
</dbReference>
<dbReference type="STRING" id="744872.Spica_1382"/>
<dbReference type="eggNOG" id="COG4252">
    <property type="taxonomic scope" value="Bacteria"/>
</dbReference>
<dbReference type="SMART" id="SM00044">
    <property type="entry name" value="CYCc"/>
    <property type="match status" value="1"/>
</dbReference>
<evidence type="ECO:0000256" key="6">
    <source>
        <dbReference type="ARBA" id="ARBA00023136"/>
    </source>
</evidence>
<keyword evidence="5 7" id="KW-1133">Transmembrane helix</keyword>
<dbReference type="GO" id="GO:0030313">
    <property type="term" value="C:cell envelope"/>
    <property type="evidence" value="ECO:0007669"/>
    <property type="project" value="UniProtKB-SubCell"/>
</dbReference>
<dbReference type="SMART" id="SM01080">
    <property type="entry name" value="CHASE2"/>
    <property type="match status" value="1"/>
</dbReference>
<dbReference type="GO" id="GO:0004016">
    <property type="term" value="F:adenylate cyclase activity"/>
    <property type="evidence" value="ECO:0007669"/>
    <property type="project" value="UniProtKB-ARBA"/>
</dbReference>
<dbReference type="Gene3D" id="3.30.70.1230">
    <property type="entry name" value="Nucleotide cyclase"/>
    <property type="match status" value="1"/>
</dbReference>
<dbReference type="EMBL" id="CP002868">
    <property type="protein sequence ID" value="AEJ19528.1"/>
    <property type="molecule type" value="Genomic_DNA"/>
</dbReference>
<evidence type="ECO:0000256" key="3">
    <source>
        <dbReference type="ARBA" id="ARBA00022475"/>
    </source>
</evidence>